<evidence type="ECO:0000256" key="1">
    <source>
        <dbReference type="SAM" id="Phobius"/>
    </source>
</evidence>
<feature type="transmembrane region" description="Helical" evidence="1">
    <location>
        <begin position="69"/>
        <end position="92"/>
    </location>
</feature>
<evidence type="ECO:0000313" key="3">
    <source>
        <dbReference type="Proteomes" id="UP000823638"/>
    </source>
</evidence>
<gene>
    <name evidence="2" type="ORF">IAA81_09265</name>
</gene>
<comment type="caution">
    <text evidence="2">The sequence shown here is derived from an EMBL/GenBank/DDBJ whole genome shotgun (WGS) entry which is preliminary data.</text>
</comment>
<evidence type="ECO:0000313" key="2">
    <source>
        <dbReference type="EMBL" id="MBO8458395.1"/>
    </source>
</evidence>
<dbReference type="EMBL" id="JADIMM010000108">
    <property type="protein sequence ID" value="MBO8458395.1"/>
    <property type="molecule type" value="Genomic_DNA"/>
</dbReference>
<organism evidence="2 3">
    <name type="scientific">Candidatus Gallitreponema excrementavium</name>
    <dbReference type="NCBI Taxonomy" id="2840840"/>
    <lineage>
        <taxon>Bacteria</taxon>
        <taxon>Pseudomonadati</taxon>
        <taxon>Spirochaetota</taxon>
        <taxon>Spirochaetia</taxon>
        <taxon>Spirochaetales</taxon>
        <taxon>Candidatus Gallitreponema</taxon>
    </lineage>
</organism>
<feature type="transmembrane region" description="Helical" evidence="1">
    <location>
        <begin position="12"/>
        <end position="31"/>
    </location>
</feature>
<proteinExistence type="predicted"/>
<protein>
    <submittedName>
        <fullName evidence="2">Uncharacterized protein</fullName>
    </submittedName>
</protein>
<name>A0A9D9HR23_9SPIR</name>
<reference evidence="2" key="1">
    <citation type="submission" date="2020-10" db="EMBL/GenBank/DDBJ databases">
        <authorList>
            <person name="Gilroy R."/>
        </authorList>
    </citation>
    <scope>NUCLEOTIDE SEQUENCE</scope>
    <source>
        <strain evidence="2">10532</strain>
    </source>
</reference>
<keyword evidence="1" id="KW-0812">Transmembrane</keyword>
<dbReference type="AlphaFoldDB" id="A0A9D9HR23"/>
<keyword evidence="1" id="KW-0472">Membrane</keyword>
<feature type="transmembrane region" description="Helical" evidence="1">
    <location>
        <begin position="38"/>
        <end position="57"/>
    </location>
</feature>
<reference evidence="2" key="2">
    <citation type="journal article" date="2021" name="PeerJ">
        <title>Extensive microbial diversity within the chicken gut microbiome revealed by metagenomics and culture.</title>
        <authorList>
            <person name="Gilroy R."/>
            <person name="Ravi A."/>
            <person name="Getino M."/>
            <person name="Pursley I."/>
            <person name="Horton D.L."/>
            <person name="Alikhan N.F."/>
            <person name="Baker D."/>
            <person name="Gharbi K."/>
            <person name="Hall N."/>
            <person name="Watson M."/>
            <person name="Adriaenssens E.M."/>
            <person name="Foster-Nyarko E."/>
            <person name="Jarju S."/>
            <person name="Secka A."/>
            <person name="Antonio M."/>
            <person name="Oren A."/>
            <person name="Chaudhuri R.R."/>
            <person name="La Ragione R."/>
            <person name="Hildebrand F."/>
            <person name="Pallen M.J."/>
        </authorList>
    </citation>
    <scope>NUCLEOTIDE SEQUENCE</scope>
    <source>
        <strain evidence="2">10532</strain>
    </source>
</reference>
<dbReference type="Proteomes" id="UP000823638">
    <property type="component" value="Unassembled WGS sequence"/>
</dbReference>
<keyword evidence="1" id="KW-1133">Transmembrane helix</keyword>
<sequence>MSGVSDLEINGYILRLFVEGVAVFFGIILVNRIRTLEWLFIVLGVVWDYVVLIYEIFRKTGFFEGVLFKFIDVAAGVLPSVFFALGLLFFLIKLRR</sequence>
<accession>A0A9D9HR23</accession>